<organism evidence="2 3">
    <name type="scientific">Ensete ventricosum</name>
    <name type="common">Abyssinian banana</name>
    <name type="synonym">Musa ensete</name>
    <dbReference type="NCBI Taxonomy" id="4639"/>
    <lineage>
        <taxon>Eukaryota</taxon>
        <taxon>Viridiplantae</taxon>
        <taxon>Streptophyta</taxon>
        <taxon>Embryophyta</taxon>
        <taxon>Tracheophyta</taxon>
        <taxon>Spermatophyta</taxon>
        <taxon>Magnoliopsida</taxon>
        <taxon>Liliopsida</taxon>
        <taxon>Zingiberales</taxon>
        <taxon>Musaceae</taxon>
        <taxon>Ensete</taxon>
    </lineage>
</organism>
<feature type="region of interest" description="Disordered" evidence="1">
    <location>
        <begin position="31"/>
        <end position="98"/>
    </location>
</feature>
<evidence type="ECO:0000313" key="2">
    <source>
        <dbReference type="EMBL" id="KAJ8460598.1"/>
    </source>
</evidence>
<comment type="caution">
    <text evidence="2">The sequence shown here is derived from an EMBL/GenBank/DDBJ whole genome shotgun (WGS) entry which is preliminary data.</text>
</comment>
<dbReference type="EMBL" id="JAQQAF010000009">
    <property type="protein sequence ID" value="KAJ8460598.1"/>
    <property type="molecule type" value="Genomic_DNA"/>
</dbReference>
<gene>
    <name evidence="2" type="ORF">OPV22_033524</name>
</gene>
<sequence>MGRNARPRWRALWPLRGQFIGEALRLITTGPAQRTAEAASGATPRAPAVASRSGHLPDTRTPARRERQAGNCHRQPRHPDTWLPAADSDHRPAGVSPQRHRRWYPRVMTSGGHRDGISLSGARRLQFLALIGEDYQYPPRNWMSQVESFKGFRGQKQQ</sequence>
<reference evidence="2 3" key="1">
    <citation type="submission" date="2022-12" db="EMBL/GenBank/DDBJ databases">
        <title>Chromosome-scale assembly of the Ensete ventricosum genome.</title>
        <authorList>
            <person name="Dussert Y."/>
            <person name="Stocks J."/>
            <person name="Wendawek A."/>
            <person name="Woldeyes F."/>
            <person name="Nichols R.A."/>
            <person name="Borrell J.S."/>
        </authorList>
    </citation>
    <scope>NUCLEOTIDE SEQUENCE [LARGE SCALE GENOMIC DNA]</scope>
    <source>
        <strain evidence="3">cv. Maze</strain>
        <tissue evidence="2">Seeds</tissue>
    </source>
</reference>
<proteinExistence type="predicted"/>
<name>A0AAV8PUI5_ENSVE</name>
<accession>A0AAV8PUI5</accession>
<dbReference type="Proteomes" id="UP001222027">
    <property type="component" value="Unassembled WGS sequence"/>
</dbReference>
<evidence type="ECO:0000313" key="3">
    <source>
        <dbReference type="Proteomes" id="UP001222027"/>
    </source>
</evidence>
<dbReference type="AlphaFoldDB" id="A0AAV8PUI5"/>
<evidence type="ECO:0000256" key="1">
    <source>
        <dbReference type="SAM" id="MobiDB-lite"/>
    </source>
</evidence>
<protein>
    <submittedName>
        <fullName evidence="2">Uncharacterized protein</fullName>
    </submittedName>
</protein>
<feature type="compositionally biased region" description="Basic and acidic residues" evidence="1">
    <location>
        <begin position="55"/>
        <end position="68"/>
    </location>
</feature>
<keyword evidence="3" id="KW-1185">Reference proteome</keyword>